<evidence type="ECO:0000256" key="13">
    <source>
        <dbReference type="ARBA" id="ARBA00052542"/>
    </source>
</evidence>
<evidence type="ECO:0000256" key="4">
    <source>
        <dbReference type="ARBA" id="ARBA00022832"/>
    </source>
</evidence>
<evidence type="ECO:0000256" key="14">
    <source>
        <dbReference type="ARBA" id="ARBA00056147"/>
    </source>
</evidence>
<accession>A0A1A9V2B2</accession>
<evidence type="ECO:0000256" key="12">
    <source>
        <dbReference type="ARBA" id="ARBA00052376"/>
    </source>
</evidence>
<dbReference type="GO" id="GO:0004165">
    <property type="term" value="F:delta(3)-delta(2)-enoyl-CoA isomerase activity"/>
    <property type="evidence" value="ECO:0007669"/>
    <property type="project" value="UniProtKB-EC"/>
</dbReference>
<comment type="catalytic activity">
    <reaction evidence="13">
        <text>(3Z)-octenoyl-CoA = (2E)-octenoyl-CoA</text>
        <dbReference type="Rhea" id="RHEA:46044"/>
        <dbReference type="ChEBI" id="CHEBI:62242"/>
        <dbReference type="ChEBI" id="CHEBI:85640"/>
    </reaction>
    <physiologicalReaction direction="left-to-right" evidence="13">
        <dbReference type="Rhea" id="RHEA:46045"/>
    </physiologicalReaction>
</comment>
<comment type="catalytic activity">
    <reaction evidence="11">
        <text>(2E)-tetradecenoyl-CoA = (3Z)-tetradecenoyl-CoA</text>
        <dbReference type="Rhea" id="RHEA:29847"/>
        <dbReference type="ChEBI" id="CHEBI:61405"/>
        <dbReference type="ChEBI" id="CHEBI:61968"/>
    </reaction>
    <physiologicalReaction direction="right-to-left" evidence="11">
        <dbReference type="Rhea" id="RHEA:29849"/>
    </physiologicalReaction>
</comment>
<evidence type="ECO:0000313" key="18">
    <source>
        <dbReference type="Proteomes" id="UP000078200"/>
    </source>
</evidence>
<name>A0A1A9V2B2_GLOAU</name>
<comment type="pathway">
    <text evidence="2">Lipid metabolism; fatty acid beta-oxidation.</text>
</comment>
<dbReference type="Gene3D" id="6.10.250.170">
    <property type="match status" value="1"/>
</dbReference>
<comment type="catalytic activity">
    <reaction evidence="10">
        <text>(3Z)-decenoyl-CoA = (2E)-decenoyl-CoA</text>
        <dbReference type="Rhea" id="RHEA:77195"/>
        <dbReference type="ChEBI" id="CHEBI:61406"/>
        <dbReference type="ChEBI" id="CHEBI:195601"/>
    </reaction>
    <physiologicalReaction direction="left-to-right" evidence="10">
        <dbReference type="Rhea" id="RHEA:77196"/>
    </physiologicalReaction>
</comment>
<keyword evidence="18" id="KW-1185">Reference proteome</keyword>
<keyword evidence="8" id="KW-0496">Mitochondrion</keyword>
<evidence type="ECO:0000256" key="11">
    <source>
        <dbReference type="ARBA" id="ARBA00051293"/>
    </source>
</evidence>
<organism evidence="17 18">
    <name type="scientific">Glossina austeni</name>
    <name type="common">Savannah tsetse fly</name>
    <dbReference type="NCBI Taxonomy" id="7395"/>
    <lineage>
        <taxon>Eukaryota</taxon>
        <taxon>Metazoa</taxon>
        <taxon>Ecdysozoa</taxon>
        <taxon>Arthropoda</taxon>
        <taxon>Hexapoda</taxon>
        <taxon>Insecta</taxon>
        <taxon>Pterygota</taxon>
        <taxon>Neoptera</taxon>
        <taxon>Endopterygota</taxon>
        <taxon>Diptera</taxon>
        <taxon>Brachycera</taxon>
        <taxon>Muscomorpha</taxon>
        <taxon>Hippoboscoidea</taxon>
        <taxon>Glossinidae</taxon>
        <taxon>Glossina</taxon>
    </lineage>
</organism>
<dbReference type="EnsemblMetazoa" id="GAUT023474-RA">
    <property type="protein sequence ID" value="GAUT023474-PA"/>
    <property type="gene ID" value="GAUT023474"/>
</dbReference>
<keyword evidence="7" id="KW-0443">Lipid metabolism</keyword>
<keyword evidence="5" id="KW-0809">Transit peptide</keyword>
<dbReference type="PANTHER" id="PTHR11941">
    <property type="entry name" value="ENOYL-COA HYDRATASE-RELATED"/>
    <property type="match status" value="1"/>
</dbReference>
<keyword evidence="4" id="KW-0276">Fatty acid metabolism</keyword>
<keyword evidence="9" id="KW-0413">Isomerase</keyword>
<comment type="subunit">
    <text evidence="3">Homotrimer.</text>
</comment>
<dbReference type="FunFam" id="3.90.226.10:FF:000034">
    <property type="entry name" value="Enoyl-CoA delta isomerase 1"/>
    <property type="match status" value="1"/>
</dbReference>
<dbReference type="STRING" id="7395.A0A1A9V2B2"/>
<evidence type="ECO:0000313" key="17">
    <source>
        <dbReference type="EnsemblMetazoa" id="GAUT023474-PA"/>
    </source>
</evidence>
<evidence type="ECO:0000256" key="7">
    <source>
        <dbReference type="ARBA" id="ARBA00023098"/>
    </source>
</evidence>
<comment type="catalytic activity">
    <reaction evidence="12">
        <text>(3Z)-dodecenoyl-CoA = (2E)-dodecenoyl-CoA</text>
        <dbReference type="Rhea" id="RHEA:23716"/>
        <dbReference type="ChEBI" id="CHEBI:57330"/>
        <dbReference type="ChEBI" id="CHEBI:58543"/>
        <dbReference type="EC" id="5.3.3.8"/>
    </reaction>
    <physiologicalReaction direction="left-to-right" evidence="12">
        <dbReference type="Rhea" id="RHEA:23717"/>
    </physiologicalReaction>
</comment>
<evidence type="ECO:0000256" key="16">
    <source>
        <dbReference type="ARBA" id="ARBA00083575"/>
    </source>
</evidence>
<reference evidence="17" key="1">
    <citation type="submission" date="2020-05" db="UniProtKB">
        <authorList>
            <consortium name="EnsemblMetazoa"/>
        </authorList>
    </citation>
    <scope>IDENTIFICATION</scope>
    <source>
        <strain evidence="17">TTRI</strain>
    </source>
</reference>
<dbReference type="VEuPathDB" id="VectorBase:GAUT023474"/>
<evidence type="ECO:0000256" key="6">
    <source>
        <dbReference type="ARBA" id="ARBA00022990"/>
    </source>
</evidence>
<dbReference type="SUPFAM" id="SSF52096">
    <property type="entry name" value="ClpP/crotonase"/>
    <property type="match status" value="1"/>
</dbReference>
<keyword evidence="6" id="KW-0007">Acetylation</keyword>
<protein>
    <recommendedName>
        <fullName evidence="15">Enoyl-CoA delta isomerase 1, mitochondrial</fullName>
    </recommendedName>
    <alternativeName>
        <fullName evidence="16">3,2-trans-enoyl-CoA isomerase</fullName>
    </alternativeName>
</protein>
<dbReference type="AlphaFoldDB" id="A0A1A9V2B2"/>
<proteinExistence type="predicted"/>
<evidence type="ECO:0000256" key="10">
    <source>
        <dbReference type="ARBA" id="ARBA00050938"/>
    </source>
</evidence>
<comment type="function">
    <text evidence="14">Key enzyme of fatty acid beta-oxidation. Able to isomerize both 3-cis (3Z) and 3-trans (3E) double bonds into the 2-trans (2E) form in a range of enoyl-CoA species, with a preference for (3Z)-enoyl-CoAs over (3E)-enoyl-CoAs. The catalytic efficiency of this enzyme is not affected by the fatty acyl chain length.</text>
</comment>
<dbReference type="InterPro" id="IPR001753">
    <property type="entry name" value="Enoyl-CoA_hydra/iso"/>
</dbReference>
<dbReference type="Proteomes" id="UP000078200">
    <property type="component" value="Unassembled WGS sequence"/>
</dbReference>
<dbReference type="GO" id="GO:0005759">
    <property type="term" value="C:mitochondrial matrix"/>
    <property type="evidence" value="ECO:0007669"/>
    <property type="project" value="UniProtKB-SubCell"/>
</dbReference>
<evidence type="ECO:0000256" key="8">
    <source>
        <dbReference type="ARBA" id="ARBA00023128"/>
    </source>
</evidence>
<evidence type="ECO:0000256" key="3">
    <source>
        <dbReference type="ARBA" id="ARBA00011233"/>
    </source>
</evidence>
<evidence type="ECO:0000256" key="1">
    <source>
        <dbReference type="ARBA" id="ARBA00004305"/>
    </source>
</evidence>
<evidence type="ECO:0000256" key="2">
    <source>
        <dbReference type="ARBA" id="ARBA00005005"/>
    </source>
</evidence>
<sequence>MQSALITGKKICSSLLLRNWVRPLSAASDKLTNVEVNDKTGFAKLTMNRPPVNGLNLDLLRDLHQSIQDIEKNKCRGLILTSSSNTIFSAGLDIMEMYKPDQERLKQFWNALQDVWLALYGSAVPTAAAINGHSPAGGCLLATSCEYRVMLPKYTIGLNETQLGIVAPKWFMSTFRNVLPRRIAEQALTQGKMFTSDEALKIGLVDELAASKEEALLKCEKFFASFSKTDPIARYLTKKQLRHNDIKELLDERVQDVENFVLFVNQPTVQKGLGLYLESLKKKAK</sequence>
<evidence type="ECO:0000256" key="15">
    <source>
        <dbReference type="ARBA" id="ARBA00068317"/>
    </source>
</evidence>
<evidence type="ECO:0000256" key="5">
    <source>
        <dbReference type="ARBA" id="ARBA00022946"/>
    </source>
</evidence>
<dbReference type="GO" id="GO:0006635">
    <property type="term" value="P:fatty acid beta-oxidation"/>
    <property type="evidence" value="ECO:0007669"/>
    <property type="project" value="TreeGrafter"/>
</dbReference>
<dbReference type="Pfam" id="PF00378">
    <property type="entry name" value="ECH_1"/>
    <property type="match status" value="1"/>
</dbReference>
<dbReference type="CDD" id="cd06558">
    <property type="entry name" value="crotonase-like"/>
    <property type="match status" value="1"/>
</dbReference>
<comment type="subcellular location">
    <subcellularLocation>
        <location evidence="1">Mitochondrion matrix</location>
    </subcellularLocation>
</comment>
<evidence type="ECO:0000256" key="9">
    <source>
        <dbReference type="ARBA" id="ARBA00023235"/>
    </source>
</evidence>
<dbReference type="PANTHER" id="PTHR11941:SF45">
    <property type="entry name" value="ENOYL-COA DELTA ISOMERASE 1, MITOCHONDRIAL"/>
    <property type="match status" value="1"/>
</dbReference>
<dbReference type="Gene3D" id="3.90.226.10">
    <property type="entry name" value="2-enoyl-CoA Hydratase, Chain A, domain 1"/>
    <property type="match status" value="1"/>
</dbReference>
<dbReference type="InterPro" id="IPR029045">
    <property type="entry name" value="ClpP/crotonase-like_dom_sf"/>
</dbReference>